<evidence type="ECO:0000256" key="1">
    <source>
        <dbReference type="ARBA" id="ARBA00001970"/>
    </source>
</evidence>
<keyword evidence="16" id="KW-1185">Reference proteome</keyword>
<keyword evidence="6 13" id="KW-0812">Transmembrane</keyword>
<keyword evidence="8" id="KW-0249">Electron transport</keyword>
<evidence type="ECO:0000256" key="12">
    <source>
        <dbReference type="ARBA" id="ARBA00037975"/>
    </source>
</evidence>
<feature type="transmembrane region" description="Helical" evidence="13">
    <location>
        <begin position="21"/>
        <end position="40"/>
    </location>
</feature>
<evidence type="ECO:0000256" key="11">
    <source>
        <dbReference type="ARBA" id="ARBA00023136"/>
    </source>
</evidence>
<accession>A0A561QVG5</accession>
<feature type="domain" description="Cytochrome b561 bacterial/Ni-hydrogenase" evidence="14">
    <location>
        <begin position="11"/>
        <end position="180"/>
    </location>
</feature>
<evidence type="ECO:0000256" key="10">
    <source>
        <dbReference type="ARBA" id="ARBA00023004"/>
    </source>
</evidence>
<dbReference type="InterPro" id="IPR016174">
    <property type="entry name" value="Di-haem_cyt_TM"/>
</dbReference>
<dbReference type="GO" id="GO:0022904">
    <property type="term" value="P:respiratory electron transport chain"/>
    <property type="evidence" value="ECO:0007669"/>
    <property type="project" value="InterPro"/>
</dbReference>
<protein>
    <submittedName>
        <fullName evidence="15">Cytochrome b561</fullName>
    </submittedName>
</protein>
<keyword evidence="11 13" id="KW-0472">Membrane</keyword>
<evidence type="ECO:0000256" key="6">
    <source>
        <dbReference type="ARBA" id="ARBA00022692"/>
    </source>
</evidence>
<evidence type="ECO:0000256" key="7">
    <source>
        <dbReference type="ARBA" id="ARBA00022723"/>
    </source>
</evidence>
<dbReference type="GO" id="GO:0020037">
    <property type="term" value="F:heme binding"/>
    <property type="evidence" value="ECO:0007669"/>
    <property type="project" value="TreeGrafter"/>
</dbReference>
<proteinExistence type="inferred from homology"/>
<feature type="transmembrane region" description="Helical" evidence="13">
    <location>
        <begin position="56"/>
        <end position="75"/>
    </location>
</feature>
<organism evidence="15 16">
    <name type="scientific">Neorhizobium alkalisoli</name>
    <dbReference type="NCBI Taxonomy" id="528178"/>
    <lineage>
        <taxon>Bacteria</taxon>
        <taxon>Pseudomonadati</taxon>
        <taxon>Pseudomonadota</taxon>
        <taxon>Alphaproteobacteria</taxon>
        <taxon>Hyphomicrobiales</taxon>
        <taxon>Rhizobiaceae</taxon>
        <taxon>Rhizobium/Agrobacterium group</taxon>
        <taxon>Neorhizobium</taxon>
    </lineage>
</organism>
<keyword evidence="4" id="KW-1003">Cell membrane</keyword>
<name>A0A561QVG5_9HYPH</name>
<sequence length="187" mass="20878">MQNRWRDTGLRYGLVTRGLHWLMALLLIWQFSGIVLYKLFGQTAVSDLINLTHGELGLAVLVLAAVRAVWGLYNLKDRPPHESGLLGLAARTGHLMLYLLMLAIPGLALLRAIGSEWGLTLFGWQVLPRTDTNVEWMVAPGNLLHGLFAWALLAMIAGHIAMVFIHRHVWKDDVLRRMTGRASAPAE</sequence>
<comment type="cofactor">
    <cofactor evidence="1">
        <name>heme b</name>
        <dbReference type="ChEBI" id="CHEBI:60344"/>
    </cofactor>
</comment>
<evidence type="ECO:0000256" key="3">
    <source>
        <dbReference type="ARBA" id="ARBA00022448"/>
    </source>
</evidence>
<dbReference type="PANTHER" id="PTHR30529">
    <property type="entry name" value="CYTOCHROME B561"/>
    <property type="match status" value="1"/>
</dbReference>
<keyword evidence="10" id="KW-0408">Iron</keyword>
<dbReference type="GO" id="GO:0005886">
    <property type="term" value="C:plasma membrane"/>
    <property type="evidence" value="ECO:0007669"/>
    <property type="project" value="UniProtKB-SubCell"/>
</dbReference>
<evidence type="ECO:0000313" key="15">
    <source>
        <dbReference type="EMBL" id="TWF54364.1"/>
    </source>
</evidence>
<keyword evidence="9 13" id="KW-1133">Transmembrane helix</keyword>
<evidence type="ECO:0000259" key="14">
    <source>
        <dbReference type="Pfam" id="PF01292"/>
    </source>
</evidence>
<dbReference type="RefSeq" id="WP_145636528.1">
    <property type="nucleotide sequence ID" value="NZ_VIWP01000003.1"/>
</dbReference>
<comment type="caution">
    <text evidence="15">The sequence shown here is derived from an EMBL/GenBank/DDBJ whole genome shotgun (WGS) entry which is preliminary data.</text>
</comment>
<feature type="transmembrane region" description="Helical" evidence="13">
    <location>
        <begin position="95"/>
        <end position="114"/>
    </location>
</feature>
<comment type="similarity">
    <text evidence="12">Belongs to the cytochrome b561 family.</text>
</comment>
<evidence type="ECO:0000313" key="16">
    <source>
        <dbReference type="Proteomes" id="UP000320653"/>
    </source>
</evidence>
<evidence type="ECO:0000256" key="9">
    <source>
        <dbReference type="ARBA" id="ARBA00022989"/>
    </source>
</evidence>
<evidence type="ECO:0000256" key="4">
    <source>
        <dbReference type="ARBA" id="ARBA00022475"/>
    </source>
</evidence>
<dbReference type="GO" id="GO:0009055">
    <property type="term" value="F:electron transfer activity"/>
    <property type="evidence" value="ECO:0007669"/>
    <property type="project" value="InterPro"/>
</dbReference>
<evidence type="ECO:0000256" key="2">
    <source>
        <dbReference type="ARBA" id="ARBA00004651"/>
    </source>
</evidence>
<dbReference type="Pfam" id="PF01292">
    <property type="entry name" value="Ni_hydr_CYTB"/>
    <property type="match status" value="1"/>
</dbReference>
<feature type="transmembrane region" description="Helical" evidence="13">
    <location>
        <begin position="147"/>
        <end position="169"/>
    </location>
</feature>
<evidence type="ECO:0000256" key="13">
    <source>
        <dbReference type="SAM" id="Phobius"/>
    </source>
</evidence>
<gene>
    <name evidence="15" type="ORF">FHW37_103229</name>
</gene>
<dbReference type="InterPro" id="IPR011577">
    <property type="entry name" value="Cyt_b561_bac/Ni-Hgenase"/>
</dbReference>
<dbReference type="PANTHER" id="PTHR30529:SF3">
    <property type="entry name" value="CYTOCHROME B561 HOMOLOG 1"/>
    <property type="match status" value="1"/>
</dbReference>
<keyword evidence="5" id="KW-0349">Heme</keyword>
<dbReference type="OrthoDB" id="7280471at2"/>
<dbReference type="InterPro" id="IPR052168">
    <property type="entry name" value="Cytochrome_b561_oxidase"/>
</dbReference>
<dbReference type="SUPFAM" id="SSF81342">
    <property type="entry name" value="Transmembrane di-heme cytochromes"/>
    <property type="match status" value="1"/>
</dbReference>
<evidence type="ECO:0000256" key="5">
    <source>
        <dbReference type="ARBA" id="ARBA00022617"/>
    </source>
</evidence>
<comment type="subcellular location">
    <subcellularLocation>
        <location evidence="2">Cell membrane</location>
        <topology evidence="2">Multi-pass membrane protein</topology>
    </subcellularLocation>
</comment>
<reference evidence="15 16" key="1">
    <citation type="submission" date="2019-06" db="EMBL/GenBank/DDBJ databases">
        <title>Sorghum-associated microbial communities from plants grown in Nebraska, USA.</title>
        <authorList>
            <person name="Schachtman D."/>
        </authorList>
    </citation>
    <scope>NUCLEOTIDE SEQUENCE [LARGE SCALE GENOMIC DNA]</scope>
    <source>
        <strain evidence="15 16">1225</strain>
    </source>
</reference>
<dbReference type="AlphaFoldDB" id="A0A561QVG5"/>
<keyword evidence="3" id="KW-0813">Transport</keyword>
<evidence type="ECO:0000256" key="8">
    <source>
        <dbReference type="ARBA" id="ARBA00022982"/>
    </source>
</evidence>
<dbReference type="Proteomes" id="UP000320653">
    <property type="component" value="Unassembled WGS sequence"/>
</dbReference>
<dbReference type="EMBL" id="VIWP01000003">
    <property type="protein sequence ID" value="TWF54364.1"/>
    <property type="molecule type" value="Genomic_DNA"/>
</dbReference>
<keyword evidence="7" id="KW-0479">Metal-binding</keyword>
<dbReference type="GO" id="GO:0046872">
    <property type="term" value="F:metal ion binding"/>
    <property type="evidence" value="ECO:0007669"/>
    <property type="project" value="UniProtKB-KW"/>
</dbReference>